<dbReference type="Gene3D" id="3.20.20.370">
    <property type="entry name" value="Glycoside hydrolase/deacetylase"/>
    <property type="match status" value="1"/>
</dbReference>
<sequence>MRNKIIYFIRSKLLPNSLFLINGKSKSKSLYLTFDDGPVQGVTEGLLELLEQYQVKATFFIIGSRISKSPDLLKKIHVQKHTIANHSYSHPNFTKLSSEAMLEQISATNELIKETTQQNCRLFRAPQGRWSIRLLFELFRLKMTAVHWSRDSVDFLKEQPEKIVKRFIDNPVRNGDIILFHDDNSRCIEALKILIPHWQSQGFSLNALENK</sequence>
<dbReference type="SUPFAM" id="SSF88713">
    <property type="entry name" value="Glycoside hydrolase/deacetylase"/>
    <property type="match status" value="1"/>
</dbReference>
<dbReference type="Pfam" id="PF01522">
    <property type="entry name" value="Polysacc_deac_1"/>
    <property type="match status" value="1"/>
</dbReference>
<gene>
    <name evidence="2" type="ORF">A9Q75_10900</name>
</gene>
<evidence type="ECO:0000259" key="1">
    <source>
        <dbReference type="PROSITE" id="PS51677"/>
    </source>
</evidence>
<dbReference type="AlphaFoldDB" id="A0A1Y5EFS9"/>
<evidence type="ECO:0000313" key="3">
    <source>
        <dbReference type="Proteomes" id="UP000243053"/>
    </source>
</evidence>
<dbReference type="GO" id="GO:0016810">
    <property type="term" value="F:hydrolase activity, acting on carbon-nitrogen (but not peptide) bonds"/>
    <property type="evidence" value="ECO:0007669"/>
    <property type="project" value="InterPro"/>
</dbReference>
<protein>
    <submittedName>
        <fullName evidence="2">Polysaccharide deacetylase</fullName>
    </submittedName>
</protein>
<dbReference type="GO" id="GO:0005975">
    <property type="term" value="P:carbohydrate metabolic process"/>
    <property type="evidence" value="ECO:0007669"/>
    <property type="project" value="InterPro"/>
</dbReference>
<dbReference type="PROSITE" id="PS51677">
    <property type="entry name" value="NODB"/>
    <property type="match status" value="1"/>
</dbReference>
<dbReference type="InterPro" id="IPR002509">
    <property type="entry name" value="NODB_dom"/>
</dbReference>
<dbReference type="CDD" id="cd10917">
    <property type="entry name" value="CE4_NodB_like_6s_7s"/>
    <property type="match status" value="1"/>
</dbReference>
<dbReference type="InterPro" id="IPR050248">
    <property type="entry name" value="Polysacc_deacetylase_ArnD"/>
</dbReference>
<evidence type="ECO:0000313" key="2">
    <source>
        <dbReference type="EMBL" id="OUR80326.1"/>
    </source>
</evidence>
<dbReference type="InterPro" id="IPR011330">
    <property type="entry name" value="Glyco_hydro/deAcase_b/a-brl"/>
</dbReference>
<feature type="domain" description="NodB homology" evidence="1">
    <location>
        <begin position="28"/>
        <end position="206"/>
    </location>
</feature>
<accession>A0A1Y5EFS9</accession>
<reference evidence="3" key="1">
    <citation type="journal article" date="2017" name="Proc. Natl. Acad. Sci. U.S.A.">
        <title>Simulation of Deepwater Horizon oil plume reveals substrate specialization within a complex community of hydrocarbon degraders.</title>
        <authorList>
            <person name="Hu P."/>
            <person name="Dubinsky E.A."/>
            <person name="Probst A.J."/>
            <person name="Wang J."/>
            <person name="Sieber C.M.K."/>
            <person name="Tom L.M."/>
            <person name="Gardinali P."/>
            <person name="Banfield J.F."/>
            <person name="Atlas R.M."/>
            <person name="Andersen G.L."/>
        </authorList>
    </citation>
    <scope>NUCLEOTIDE SEQUENCE [LARGE SCALE GENOMIC DNA]</scope>
</reference>
<proteinExistence type="predicted"/>
<organism evidence="2 3">
    <name type="scientific">Colwellia psychrerythraea</name>
    <name type="common">Vibrio psychroerythus</name>
    <dbReference type="NCBI Taxonomy" id="28229"/>
    <lineage>
        <taxon>Bacteria</taxon>
        <taxon>Pseudomonadati</taxon>
        <taxon>Pseudomonadota</taxon>
        <taxon>Gammaproteobacteria</taxon>
        <taxon>Alteromonadales</taxon>
        <taxon>Colwelliaceae</taxon>
        <taxon>Colwellia</taxon>
    </lineage>
</organism>
<dbReference type="PANTHER" id="PTHR10587">
    <property type="entry name" value="GLYCOSYL TRANSFERASE-RELATED"/>
    <property type="match status" value="1"/>
</dbReference>
<name>A0A1Y5EFS9_COLPS</name>
<dbReference type="EMBL" id="MAAF01000064">
    <property type="protein sequence ID" value="OUR80326.1"/>
    <property type="molecule type" value="Genomic_DNA"/>
</dbReference>
<comment type="caution">
    <text evidence="2">The sequence shown here is derived from an EMBL/GenBank/DDBJ whole genome shotgun (WGS) entry which is preliminary data.</text>
</comment>
<dbReference type="Proteomes" id="UP000243053">
    <property type="component" value="Unassembled WGS sequence"/>
</dbReference>